<reference evidence="2 3" key="1">
    <citation type="submission" date="2017-07" db="EMBL/GenBank/DDBJ databases">
        <authorList>
            <person name="Sun Z.S."/>
            <person name="Albrecht U."/>
            <person name="Echele G."/>
            <person name="Lee C.C."/>
        </authorList>
    </citation>
    <scope>NUCLEOTIDE SEQUENCE [LARGE SCALE GENOMIC DNA]</scope>
    <source>
        <strain evidence="2 3">DSM 14827</strain>
    </source>
</reference>
<sequence length="162" mass="17286">MGAQLAEVEGTGQIQKLVVQNAFAIFDLEGRAVLVPADADRQSVDGNPLRGGTHDQIEACLQPFAGVIVNGDLGLGIAGCGHHLVDAQRRPVQHHAIGNGGTGHQATHGHASEQAQKFRRTHPTLPLLKHAGKKIDSRNRAAVMEITSRLAQDARPEHQEVC</sequence>
<evidence type="ECO:0000256" key="1">
    <source>
        <dbReference type="SAM" id="MobiDB-lite"/>
    </source>
</evidence>
<dbReference type="AlphaFoldDB" id="A0A239PTW7"/>
<name>A0A239PTW7_9RHOB</name>
<protein>
    <submittedName>
        <fullName evidence="2">Uncharacterized protein</fullName>
    </submittedName>
</protein>
<organism evidence="2 3">
    <name type="scientific">Paracoccus seriniphilus</name>
    <dbReference type="NCBI Taxonomy" id="184748"/>
    <lineage>
        <taxon>Bacteria</taxon>
        <taxon>Pseudomonadati</taxon>
        <taxon>Pseudomonadota</taxon>
        <taxon>Alphaproteobacteria</taxon>
        <taxon>Rhodobacterales</taxon>
        <taxon>Paracoccaceae</taxon>
        <taxon>Paracoccus</taxon>
    </lineage>
</organism>
<feature type="region of interest" description="Disordered" evidence="1">
    <location>
        <begin position="99"/>
        <end position="118"/>
    </location>
</feature>
<evidence type="ECO:0000313" key="3">
    <source>
        <dbReference type="Proteomes" id="UP000198307"/>
    </source>
</evidence>
<keyword evidence="3" id="KW-1185">Reference proteome</keyword>
<evidence type="ECO:0000313" key="2">
    <source>
        <dbReference type="EMBL" id="SNT73734.1"/>
    </source>
</evidence>
<accession>A0A239PTW7</accession>
<gene>
    <name evidence="2" type="ORF">SAMN05444959_105180</name>
</gene>
<dbReference type="EMBL" id="FZQB01000005">
    <property type="protein sequence ID" value="SNT73734.1"/>
    <property type="molecule type" value="Genomic_DNA"/>
</dbReference>
<proteinExistence type="predicted"/>
<dbReference type="Proteomes" id="UP000198307">
    <property type="component" value="Unassembled WGS sequence"/>
</dbReference>